<dbReference type="InterPro" id="IPR021136">
    <property type="entry name" value="Flagellar_hook_control-like_C"/>
</dbReference>
<keyword evidence="4" id="KW-1185">Reference proteome</keyword>
<feature type="region of interest" description="Disordered" evidence="1">
    <location>
        <begin position="1"/>
        <end position="79"/>
    </location>
</feature>
<sequence>MIQSLCPPRPAELSERNSSTARTSAPTDSFAVLLGDLETTPDSAVSVDSTTLSGVSGEEGASAAVGEASGPMPSTKVESEAETLQTGAPTMAPRATELPFPTLPMISKPAISVPDLVVASRQGSVAPADRDPAGGLADKDDPVVAAAADPAAAYAGVLAMMRPPSSPTLSVQVGPAALPSSTPEIGVANAPRQMRVVTTGTSAANAEAGRVDAPATPTAPPTIAQAATTGIGPTTGFDVVGEAADSKKNDDWAPETAGPVSSIFAARDAMAAPPTGRTVGTTGALPLSSAPAVSMVDPAAPVFLAGTRQAKPAAGETVDPRDDGSQGRVPFGLMTDATAAVPPFKAEAAIPPVGAPAAASTPTPSAAYPLDMHVGRIVKQAEDRISIVLDPPELGAMHVTLHGRKGKNLAASIVVDRPETLDLLRHESGTMERMLSEAGVQLDPSGLQMSLRQDNPDRQEAGSQIFEKLATQAGIDTHDESAVEPRQGRLPSTRLLDLLA</sequence>
<feature type="domain" description="Flagellar hook-length control protein-like C-terminal" evidence="2">
    <location>
        <begin position="379"/>
        <end position="448"/>
    </location>
</feature>
<dbReference type="Gene3D" id="3.30.750.140">
    <property type="match status" value="1"/>
</dbReference>
<dbReference type="AlphaFoldDB" id="A0A212RBL2"/>
<feature type="compositionally biased region" description="Polar residues" evidence="1">
    <location>
        <begin position="40"/>
        <end position="52"/>
    </location>
</feature>
<proteinExistence type="predicted"/>
<evidence type="ECO:0000256" key="1">
    <source>
        <dbReference type="SAM" id="MobiDB-lite"/>
    </source>
</evidence>
<feature type="compositionally biased region" description="Low complexity" evidence="1">
    <location>
        <begin position="53"/>
        <end position="70"/>
    </location>
</feature>
<gene>
    <name evidence="3" type="ORF">SAMN07250955_10717</name>
</gene>
<evidence type="ECO:0000259" key="2">
    <source>
        <dbReference type="Pfam" id="PF02120"/>
    </source>
</evidence>
<dbReference type="Proteomes" id="UP000197065">
    <property type="component" value="Unassembled WGS sequence"/>
</dbReference>
<evidence type="ECO:0000313" key="4">
    <source>
        <dbReference type="Proteomes" id="UP000197065"/>
    </source>
</evidence>
<dbReference type="InterPro" id="IPR038610">
    <property type="entry name" value="FliK-like_C_sf"/>
</dbReference>
<reference evidence="3 4" key="1">
    <citation type="submission" date="2017-06" db="EMBL/GenBank/DDBJ databases">
        <authorList>
            <person name="Kim H.J."/>
            <person name="Triplett B.A."/>
        </authorList>
    </citation>
    <scope>NUCLEOTIDE SEQUENCE [LARGE SCALE GENOMIC DNA]</scope>
    <source>
        <strain evidence="3 4">B29T1</strain>
    </source>
</reference>
<dbReference type="CDD" id="cd17470">
    <property type="entry name" value="T3SS_Flik_C"/>
    <property type="match status" value="1"/>
</dbReference>
<name>A0A212RBL2_9PROT</name>
<dbReference type="Pfam" id="PF02120">
    <property type="entry name" value="Flg_hook"/>
    <property type="match status" value="1"/>
</dbReference>
<accession>A0A212RBL2</accession>
<evidence type="ECO:0000313" key="3">
    <source>
        <dbReference type="EMBL" id="SNB69602.1"/>
    </source>
</evidence>
<feature type="compositionally biased region" description="Polar residues" evidence="1">
    <location>
        <begin position="16"/>
        <end position="27"/>
    </location>
</feature>
<organism evidence="3 4">
    <name type="scientific">Arboricoccus pini</name>
    <dbReference type="NCBI Taxonomy" id="1963835"/>
    <lineage>
        <taxon>Bacteria</taxon>
        <taxon>Pseudomonadati</taxon>
        <taxon>Pseudomonadota</taxon>
        <taxon>Alphaproteobacteria</taxon>
        <taxon>Geminicoccales</taxon>
        <taxon>Geminicoccaceae</taxon>
        <taxon>Arboricoccus</taxon>
    </lineage>
</organism>
<dbReference type="EMBL" id="FYEH01000007">
    <property type="protein sequence ID" value="SNB69602.1"/>
    <property type="molecule type" value="Genomic_DNA"/>
</dbReference>
<protein>
    <submittedName>
        <fullName evidence="3">Hook-length control protein FliK</fullName>
    </submittedName>
</protein>